<sequence length="266" mass="29109">MLRTGWYVPVEPPDECLHLLLCAWTAVPTGRHLLVPDACCDLLWLSSGRLVFCGPETTAWSFELPPETTAVGIRFRPGVPSALFGLDLSQYREARVEAAEILGEETAASWSGRIAAAGDLDSRRDVLCGLVSDRYAAERPDPFAEAILARLAAAPHDDVTELAAALSTHPRTLHRRCLRLFGYAPSTLARLLRLQRFLALAATEQRPTLAGLAADSGYVDQAHLGRECRRITGKAPAALLSEYFSTFPDMSDPYKSGRRFGASMRI</sequence>
<dbReference type="PANTHER" id="PTHR46796">
    <property type="entry name" value="HTH-TYPE TRANSCRIPTIONAL ACTIVATOR RHAS-RELATED"/>
    <property type="match status" value="1"/>
</dbReference>
<dbReference type="EMBL" id="JBHSHP010000044">
    <property type="protein sequence ID" value="MFC4755459.1"/>
    <property type="molecule type" value="Genomic_DNA"/>
</dbReference>
<dbReference type="RefSeq" id="WP_344994216.1">
    <property type="nucleotide sequence ID" value="NZ_BAABCD010000040.1"/>
</dbReference>
<dbReference type="Pfam" id="PF12833">
    <property type="entry name" value="HTH_18"/>
    <property type="match status" value="1"/>
</dbReference>
<evidence type="ECO:0000259" key="4">
    <source>
        <dbReference type="PROSITE" id="PS01124"/>
    </source>
</evidence>
<evidence type="ECO:0000313" key="6">
    <source>
        <dbReference type="Proteomes" id="UP001595836"/>
    </source>
</evidence>
<dbReference type="InterPro" id="IPR046532">
    <property type="entry name" value="DUF6597"/>
</dbReference>
<comment type="caution">
    <text evidence="5">The sequence shown here is derived from an EMBL/GenBank/DDBJ whole genome shotgun (WGS) entry which is preliminary data.</text>
</comment>
<reference evidence="6" key="1">
    <citation type="journal article" date="2019" name="Int. J. Syst. Evol. Microbiol.">
        <title>The Global Catalogue of Microorganisms (GCM) 10K type strain sequencing project: providing services to taxonomists for standard genome sequencing and annotation.</title>
        <authorList>
            <consortium name="The Broad Institute Genomics Platform"/>
            <consortium name="The Broad Institute Genome Sequencing Center for Infectious Disease"/>
            <person name="Wu L."/>
            <person name="Ma J."/>
        </authorList>
    </citation>
    <scope>NUCLEOTIDE SEQUENCE [LARGE SCALE GENOMIC DNA]</scope>
    <source>
        <strain evidence="6">JCM 11882</strain>
    </source>
</reference>
<evidence type="ECO:0000313" key="5">
    <source>
        <dbReference type="EMBL" id="MFC4755459.1"/>
    </source>
</evidence>
<dbReference type="Pfam" id="PF20240">
    <property type="entry name" value="DUF6597"/>
    <property type="match status" value="1"/>
</dbReference>
<evidence type="ECO:0000256" key="1">
    <source>
        <dbReference type="ARBA" id="ARBA00023015"/>
    </source>
</evidence>
<organism evidence="5 6">
    <name type="scientific">Dietzia aurantiaca</name>
    <dbReference type="NCBI Taxonomy" id="983873"/>
    <lineage>
        <taxon>Bacteria</taxon>
        <taxon>Bacillati</taxon>
        <taxon>Actinomycetota</taxon>
        <taxon>Actinomycetes</taxon>
        <taxon>Mycobacteriales</taxon>
        <taxon>Dietziaceae</taxon>
        <taxon>Dietzia</taxon>
    </lineage>
</organism>
<accession>A0ABV9PT62</accession>
<proteinExistence type="predicted"/>
<protein>
    <submittedName>
        <fullName evidence="5">Helix-turn-helix domain-containing protein</fullName>
    </submittedName>
</protein>
<dbReference type="InterPro" id="IPR050204">
    <property type="entry name" value="AraC_XylS_family_regulators"/>
</dbReference>
<keyword evidence="2" id="KW-0238">DNA-binding</keyword>
<dbReference type="PROSITE" id="PS01124">
    <property type="entry name" value="HTH_ARAC_FAMILY_2"/>
    <property type="match status" value="1"/>
</dbReference>
<name>A0ABV9PT62_9ACTN</name>
<dbReference type="SMART" id="SM00342">
    <property type="entry name" value="HTH_ARAC"/>
    <property type="match status" value="1"/>
</dbReference>
<dbReference type="Proteomes" id="UP001595836">
    <property type="component" value="Unassembled WGS sequence"/>
</dbReference>
<evidence type="ECO:0000256" key="3">
    <source>
        <dbReference type="ARBA" id="ARBA00023163"/>
    </source>
</evidence>
<keyword evidence="1" id="KW-0805">Transcription regulation</keyword>
<dbReference type="PANTHER" id="PTHR46796:SF15">
    <property type="entry name" value="BLL1074 PROTEIN"/>
    <property type="match status" value="1"/>
</dbReference>
<dbReference type="Gene3D" id="1.10.10.60">
    <property type="entry name" value="Homeodomain-like"/>
    <property type="match status" value="1"/>
</dbReference>
<evidence type="ECO:0000256" key="2">
    <source>
        <dbReference type="ARBA" id="ARBA00023125"/>
    </source>
</evidence>
<keyword evidence="3" id="KW-0804">Transcription</keyword>
<feature type="domain" description="HTH araC/xylS-type" evidence="4">
    <location>
        <begin position="141"/>
        <end position="242"/>
    </location>
</feature>
<gene>
    <name evidence="5" type="ORF">ACFO7U_11815</name>
</gene>
<keyword evidence="6" id="KW-1185">Reference proteome</keyword>
<dbReference type="InterPro" id="IPR018060">
    <property type="entry name" value="HTH_AraC"/>
</dbReference>